<dbReference type="EMBL" id="CAJPIZ010007769">
    <property type="protein sequence ID" value="CAG2110576.1"/>
    <property type="molecule type" value="Genomic_DNA"/>
</dbReference>
<proteinExistence type="predicted"/>
<reference evidence="1" key="1">
    <citation type="submission" date="2020-11" db="EMBL/GenBank/DDBJ databases">
        <authorList>
            <person name="Tran Van P."/>
        </authorList>
    </citation>
    <scope>NUCLEOTIDE SEQUENCE</scope>
</reference>
<dbReference type="AlphaFoldDB" id="A0A7R9KVP3"/>
<accession>A0A7R9KVP3</accession>
<name>A0A7R9KVP3_9ACAR</name>
<organism evidence="1">
    <name type="scientific">Medioppia subpectinata</name>
    <dbReference type="NCBI Taxonomy" id="1979941"/>
    <lineage>
        <taxon>Eukaryota</taxon>
        <taxon>Metazoa</taxon>
        <taxon>Ecdysozoa</taxon>
        <taxon>Arthropoda</taxon>
        <taxon>Chelicerata</taxon>
        <taxon>Arachnida</taxon>
        <taxon>Acari</taxon>
        <taxon>Acariformes</taxon>
        <taxon>Sarcoptiformes</taxon>
        <taxon>Oribatida</taxon>
        <taxon>Brachypylina</taxon>
        <taxon>Oppioidea</taxon>
        <taxon>Oppiidae</taxon>
        <taxon>Medioppia</taxon>
    </lineage>
</organism>
<evidence type="ECO:0000313" key="2">
    <source>
        <dbReference type="Proteomes" id="UP000759131"/>
    </source>
</evidence>
<dbReference type="Proteomes" id="UP000759131">
    <property type="component" value="Unassembled WGS sequence"/>
</dbReference>
<evidence type="ECO:0000313" key="1">
    <source>
        <dbReference type="EMBL" id="CAD7630146.1"/>
    </source>
</evidence>
<gene>
    <name evidence="1" type="ORF">OSB1V03_LOCUS10559</name>
</gene>
<dbReference type="EMBL" id="OC862344">
    <property type="protein sequence ID" value="CAD7630146.1"/>
    <property type="molecule type" value="Genomic_DNA"/>
</dbReference>
<keyword evidence="2" id="KW-1185">Reference proteome</keyword>
<sequence>MNWIGFERGIISRAGFGRQRQQCVPTEGSYIPRVVGQKPVIFKEIMFNGFQKEMSELVIRRYLSLFWLQFISLKK</sequence>
<protein>
    <submittedName>
        <fullName evidence="1">Uncharacterized protein</fullName>
    </submittedName>
</protein>